<dbReference type="KEGG" id="lgi:LOTGIDRAFT_235010"/>
<protein>
    <recommendedName>
        <fullName evidence="3">NADH dehydrogenase [ubiquinone] 1 alpha subcomplex subunit 11</fullName>
    </recommendedName>
    <alternativeName>
        <fullName evidence="9">Complex I-B14.7</fullName>
    </alternativeName>
    <alternativeName>
        <fullName evidence="10">NADH-ubiquinone oxidoreductase subunit B14.7</fullName>
    </alternativeName>
</protein>
<evidence type="ECO:0000256" key="3">
    <source>
        <dbReference type="ARBA" id="ARBA00018191"/>
    </source>
</evidence>
<dbReference type="AlphaFoldDB" id="V4A2J0"/>
<dbReference type="GO" id="GO:0005743">
    <property type="term" value="C:mitochondrial inner membrane"/>
    <property type="evidence" value="ECO:0007669"/>
    <property type="project" value="UniProtKB-SubCell"/>
</dbReference>
<evidence type="ECO:0000256" key="10">
    <source>
        <dbReference type="ARBA" id="ARBA00031497"/>
    </source>
</evidence>
<evidence type="ECO:0000256" key="5">
    <source>
        <dbReference type="ARBA" id="ARBA00022792"/>
    </source>
</evidence>
<dbReference type="PANTHER" id="PTHR21382:SF1">
    <property type="entry name" value="NADH DEHYDROGENASE [UBIQUINONE] 1 ALPHA SUBCOMPLEX SUBUNIT 11"/>
    <property type="match status" value="1"/>
</dbReference>
<evidence type="ECO:0000256" key="11">
    <source>
        <dbReference type="SAM" id="Phobius"/>
    </source>
</evidence>
<keyword evidence="6 11" id="KW-1133">Transmembrane helix</keyword>
<keyword evidence="13" id="KW-1185">Reference proteome</keyword>
<keyword evidence="8 11" id="KW-0472">Membrane</keyword>
<comment type="subcellular location">
    <subcellularLocation>
        <location evidence="1">Mitochondrion inner membrane</location>
        <topology evidence="1">Multi-pass membrane protein</topology>
        <orientation evidence="1">Matrix side</orientation>
    </subcellularLocation>
</comment>
<keyword evidence="4 11" id="KW-0812">Transmembrane</keyword>
<evidence type="ECO:0000256" key="2">
    <source>
        <dbReference type="ARBA" id="ARBA00008699"/>
    </source>
</evidence>
<dbReference type="GO" id="GO:0006120">
    <property type="term" value="P:mitochondrial electron transport, NADH to ubiquinone"/>
    <property type="evidence" value="ECO:0007669"/>
    <property type="project" value="InterPro"/>
</dbReference>
<dbReference type="GeneID" id="20249720"/>
<feature type="transmembrane region" description="Helical" evidence="11">
    <location>
        <begin position="61"/>
        <end position="85"/>
    </location>
</feature>
<evidence type="ECO:0000256" key="8">
    <source>
        <dbReference type="ARBA" id="ARBA00023136"/>
    </source>
</evidence>
<evidence type="ECO:0000313" key="12">
    <source>
        <dbReference type="EMBL" id="ESO87516.1"/>
    </source>
</evidence>
<dbReference type="CTD" id="20249720"/>
<dbReference type="InterPro" id="IPR039205">
    <property type="entry name" value="NDUFA11"/>
</dbReference>
<feature type="transmembrane region" description="Helical" evidence="11">
    <location>
        <begin position="120"/>
        <end position="138"/>
    </location>
</feature>
<dbReference type="HOGENOM" id="CLU_1519578_0_0_1"/>
<dbReference type="RefSeq" id="XP_009061713.1">
    <property type="nucleotide sequence ID" value="XM_009063465.1"/>
</dbReference>
<dbReference type="PANTHER" id="PTHR21382">
    <property type="entry name" value="NADH-UBIQUINONE OXIDOREDUCTASE SUBUNIT"/>
    <property type="match status" value="1"/>
</dbReference>
<evidence type="ECO:0000313" key="13">
    <source>
        <dbReference type="Proteomes" id="UP000030746"/>
    </source>
</evidence>
<accession>V4A2J0</accession>
<sequence length="177" mass="19372">MMERKQKSTPFVRYNAFEIPADQYAFQKTINFGQLGGVIGFCLGIGNHLTSKVPPTAATTLLRIAIPVGVTAVTGITYGATLSALGALRGKDDARNHLFAGFCSGAIPGSMFKANRLSGAIYAGCFVGLCAWLIKLTYIRNGGKKRKFSSERIRNRQQFFPLKSDVETKPEYAKYFT</sequence>
<organism evidence="12 13">
    <name type="scientific">Lottia gigantea</name>
    <name type="common">Giant owl limpet</name>
    <dbReference type="NCBI Taxonomy" id="225164"/>
    <lineage>
        <taxon>Eukaryota</taxon>
        <taxon>Metazoa</taxon>
        <taxon>Spiralia</taxon>
        <taxon>Lophotrochozoa</taxon>
        <taxon>Mollusca</taxon>
        <taxon>Gastropoda</taxon>
        <taxon>Patellogastropoda</taxon>
        <taxon>Lottioidea</taxon>
        <taxon>Lottiidae</taxon>
        <taxon>Lottia</taxon>
    </lineage>
</organism>
<evidence type="ECO:0000256" key="4">
    <source>
        <dbReference type="ARBA" id="ARBA00022692"/>
    </source>
</evidence>
<proteinExistence type="inferred from homology"/>
<keyword evidence="7" id="KW-0496">Mitochondrion</keyword>
<comment type="similarity">
    <text evidence="2">Belongs to the complex I NDUFA11 subunit family.</text>
</comment>
<gene>
    <name evidence="12" type="ORF">LOTGIDRAFT_235010</name>
</gene>
<reference evidence="12 13" key="1">
    <citation type="journal article" date="2013" name="Nature">
        <title>Insights into bilaterian evolution from three spiralian genomes.</title>
        <authorList>
            <person name="Simakov O."/>
            <person name="Marletaz F."/>
            <person name="Cho S.J."/>
            <person name="Edsinger-Gonzales E."/>
            <person name="Havlak P."/>
            <person name="Hellsten U."/>
            <person name="Kuo D.H."/>
            <person name="Larsson T."/>
            <person name="Lv J."/>
            <person name="Arendt D."/>
            <person name="Savage R."/>
            <person name="Osoegawa K."/>
            <person name="de Jong P."/>
            <person name="Grimwood J."/>
            <person name="Chapman J.A."/>
            <person name="Shapiro H."/>
            <person name="Aerts A."/>
            <person name="Otillar R.P."/>
            <person name="Terry A.Y."/>
            <person name="Boore J.L."/>
            <person name="Grigoriev I.V."/>
            <person name="Lindberg D.R."/>
            <person name="Seaver E.C."/>
            <person name="Weisblat D.A."/>
            <person name="Putnam N.H."/>
            <person name="Rokhsar D.S."/>
        </authorList>
    </citation>
    <scope>NUCLEOTIDE SEQUENCE [LARGE SCALE GENOMIC DNA]</scope>
</reference>
<evidence type="ECO:0000256" key="6">
    <source>
        <dbReference type="ARBA" id="ARBA00022989"/>
    </source>
</evidence>
<keyword evidence="5" id="KW-0999">Mitochondrion inner membrane</keyword>
<evidence type="ECO:0000256" key="1">
    <source>
        <dbReference type="ARBA" id="ARBA00004292"/>
    </source>
</evidence>
<dbReference type="EMBL" id="KB202883">
    <property type="protein sequence ID" value="ESO87516.1"/>
    <property type="molecule type" value="Genomic_DNA"/>
</dbReference>
<dbReference type="GO" id="GO:0045271">
    <property type="term" value="C:respiratory chain complex I"/>
    <property type="evidence" value="ECO:0007669"/>
    <property type="project" value="InterPro"/>
</dbReference>
<evidence type="ECO:0000256" key="9">
    <source>
        <dbReference type="ARBA" id="ARBA00030608"/>
    </source>
</evidence>
<evidence type="ECO:0000256" key="7">
    <source>
        <dbReference type="ARBA" id="ARBA00023128"/>
    </source>
</evidence>
<name>V4A2J0_LOTGI</name>
<dbReference type="Proteomes" id="UP000030746">
    <property type="component" value="Unassembled WGS sequence"/>
</dbReference>